<dbReference type="SUPFAM" id="SSF55973">
    <property type="entry name" value="S-adenosylmethionine synthetase"/>
    <property type="match status" value="3"/>
</dbReference>
<keyword evidence="9 11" id="KW-0630">Potassium</keyword>
<evidence type="ECO:0000256" key="5">
    <source>
        <dbReference type="ARBA" id="ARBA00022723"/>
    </source>
</evidence>
<evidence type="ECO:0000256" key="7">
    <source>
        <dbReference type="ARBA" id="ARBA00022840"/>
    </source>
</evidence>
<dbReference type="InterPro" id="IPR022629">
    <property type="entry name" value="S-AdoMet_synt_central"/>
</dbReference>
<evidence type="ECO:0000256" key="10">
    <source>
        <dbReference type="ARBA" id="ARBA00048344"/>
    </source>
</evidence>
<feature type="binding site" description="in other chain" evidence="11">
    <location>
        <begin position="164"/>
        <end position="166"/>
    </location>
    <ligand>
        <name>ATP</name>
        <dbReference type="ChEBI" id="CHEBI:30616"/>
        <note>ligand shared between two neighboring subunits</note>
    </ligand>
</feature>
<dbReference type="PROSITE" id="PS00377">
    <property type="entry name" value="ADOMET_SYNTHASE_2"/>
    <property type="match status" value="1"/>
</dbReference>
<keyword evidence="4 11" id="KW-0808">Transferase</keyword>
<dbReference type="NCBIfam" id="TIGR01034">
    <property type="entry name" value="metK"/>
    <property type="match status" value="1"/>
</dbReference>
<dbReference type="GO" id="GO:0005737">
    <property type="term" value="C:cytoplasm"/>
    <property type="evidence" value="ECO:0007669"/>
    <property type="project" value="UniProtKB-SubCell"/>
</dbReference>
<evidence type="ECO:0000259" key="14">
    <source>
        <dbReference type="Pfam" id="PF00438"/>
    </source>
</evidence>
<reference evidence="17 18" key="1">
    <citation type="submission" date="2017-07" db="EMBL/GenBank/DDBJ databases">
        <title>Phenotypical and genomic characterization of a clinical isolate of Shewanella bicestrii sp. nov. producing an extended-spectrum beta-lactamase and a new oxacillinase variant.</title>
        <authorList>
            <person name="Jousset A.B."/>
            <person name="Bonnin R.A."/>
            <person name="Girlich D."/>
            <person name="Dabos L."/>
            <person name="Potron A."/>
            <person name="Dortet L."/>
            <person name="Glaser P."/>
            <person name="Naas T."/>
        </authorList>
    </citation>
    <scope>NUCLEOTIDE SEQUENCE [LARGE SCALE GENOMIC DNA]</scope>
    <source>
        <strain evidence="17 18">JAB-1</strain>
    </source>
</reference>
<dbReference type="Gene3D" id="3.30.300.10">
    <property type="match status" value="3"/>
</dbReference>
<feature type="domain" description="S-adenosylmethionine synthetase C-terminal" evidence="16">
    <location>
        <begin position="233"/>
        <end position="369"/>
    </location>
</feature>
<dbReference type="PROSITE" id="PS00376">
    <property type="entry name" value="ADOMET_SYNTHASE_1"/>
    <property type="match status" value="1"/>
</dbReference>
<proteinExistence type="inferred from homology"/>
<keyword evidence="6 11" id="KW-0547">Nucleotide-binding</keyword>
<feature type="binding site" evidence="11">
    <location>
        <position position="43"/>
    </location>
    <ligand>
        <name>K(+)</name>
        <dbReference type="ChEBI" id="CHEBI:29103"/>
    </ligand>
</feature>
<dbReference type="GO" id="GO:0006730">
    <property type="term" value="P:one-carbon metabolic process"/>
    <property type="evidence" value="ECO:0007669"/>
    <property type="project" value="UniProtKB-KW"/>
</dbReference>
<dbReference type="Pfam" id="PF02772">
    <property type="entry name" value="S-AdoMet_synt_M"/>
    <property type="match status" value="1"/>
</dbReference>
<evidence type="ECO:0000256" key="13">
    <source>
        <dbReference type="RuleBase" id="RU004462"/>
    </source>
</evidence>
<dbReference type="FunFam" id="3.30.300.10:FF:000003">
    <property type="entry name" value="S-adenosylmethionine synthase"/>
    <property type="match status" value="1"/>
</dbReference>
<dbReference type="AlphaFoldDB" id="A0A220UJI6"/>
<evidence type="ECO:0000259" key="16">
    <source>
        <dbReference type="Pfam" id="PF02773"/>
    </source>
</evidence>
<accession>A0A220UJI6</accession>
<dbReference type="InterPro" id="IPR022636">
    <property type="entry name" value="S-AdoMet_synthetase_sfam"/>
</dbReference>
<dbReference type="RefSeq" id="WP_011621567.1">
    <property type="nucleotide sequence ID" value="NZ_CP022358.1"/>
</dbReference>
<keyword evidence="8 11" id="KW-0460">Magnesium</keyword>
<dbReference type="Proteomes" id="UP000198367">
    <property type="component" value="Chromosome"/>
</dbReference>
<sequence>MAKHLFTSESVSEGHPDKIADQISDAVLDAILAQDPKARVACETYVKTGMVLVGGEVTTSAWVDIEELTRKTVREIGYVHSDMGFDADSCAVLNAIGKQSPDINQGVDRADPKEQGAGDQGLMFGYASNETDILMPAPITYAHALVKRQSEVRKDGTLPWLRPDAKSQVTFAYEDNKIVGIDAIVLSTQHSPDIAQADLIEGVMETIIKPVLPAQWLNKDTKYFINPTGRFVIGGPMGDCGLTGRKIIVDTYGGMARHGGGAFSGKDPSKVDRSAAYAARYVAKNIVAAGLADRCEIQVSYAIGVAEPTSISVETFGTGKVSEEVLIKLVRQHFDLRPYGLTEMLNLARPIYQATAAYGHFGRNEFPWEATDKADALRADAGL</sequence>
<evidence type="ECO:0000256" key="6">
    <source>
        <dbReference type="ARBA" id="ARBA00022741"/>
    </source>
</evidence>
<dbReference type="InterPro" id="IPR022630">
    <property type="entry name" value="S-AdoMet_synt_C"/>
</dbReference>
<dbReference type="FunFam" id="3.30.300.10:FF:000001">
    <property type="entry name" value="S-adenosylmethionine synthase"/>
    <property type="match status" value="1"/>
</dbReference>
<feature type="binding site" description="in other chain" evidence="11">
    <location>
        <begin position="245"/>
        <end position="246"/>
    </location>
    <ligand>
        <name>ATP</name>
        <dbReference type="ChEBI" id="CHEBI:30616"/>
        <note>ligand shared between two neighboring subunits</note>
    </ligand>
</feature>
<comment type="subunit">
    <text evidence="11">Homotetramer; dimer of dimers.</text>
</comment>
<feature type="domain" description="S-adenosylmethionine synthetase central" evidence="15">
    <location>
        <begin position="114"/>
        <end position="231"/>
    </location>
</feature>
<dbReference type="GO" id="GO:0006556">
    <property type="term" value="P:S-adenosylmethionine biosynthetic process"/>
    <property type="evidence" value="ECO:0007669"/>
    <property type="project" value="UniProtKB-UniRule"/>
</dbReference>
<organism evidence="17 18">
    <name type="scientific">Shewanella bicestrii</name>
    <dbReference type="NCBI Taxonomy" id="2018305"/>
    <lineage>
        <taxon>Bacteria</taxon>
        <taxon>Pseudomonadati</taxon>
        <taxon>Pseudomonadota</taxon>
        <taxon>Gammaproteobacteria</taxon>
        <taxon>Alteromonadales</taxon>
        <taxon>Shewanellaceae</taxon>
        <taxon>Shewanella</taxon>
    </lineage>
</organism>
<dbReference type="KEGG" id="sbj:CF168_04020"/>
<dbReference type="PANTHER" id="PTHR11964">
    <property type="entry name" value="S-ADENOSYLMETHIONINE SYNTHETASE"/>
    <property type="match status" value="1"/>
</dbReference>
<comment type="pathway">
    <text evidence="1 11">Amino-acid biosynthesis; S-adenosyl-L-methionine biosynthesis; S-adenosyl-L-methionine from L-methionine: step 1/1.</text>
</comment>
<comment type="similarity">
    <text evidence="2 11 13">Belongs to the AdoMet synthase family.</text>
</comment>
<feature type="binding site" evidence="11">
    <location>
        <position position="266"/>
    </location>
    <ligand>
        <name>ATP</name>
        <dbReference type="ChEBI" id="CHEBI:30616"/>
        <note>ligand shared between two neighboring subunits</note>
    </ligand>
</feature>
<dbReference type="EMBL" id="CP022358">
    <property type="protein sequence ID" value="ASK68101.1"/>
    <property type="molecule type" value="Genomic_DNA"/>
</dbReference>
<feature type="binding site" evidence="11">
    <location>
        <position position="262"/>
    </location>
    <ligand>
        <name>ATP</name>
        <dbReference type="ChEBI" id="CHEBI:30616"/>
        <note>ligand shared between two neighboring subunits</note>
    </ligand>
</feature>
<dbReference type="PIRSF" id="PIRSF000497">
    <property type="entry name" value="MAT"/>
    <property type="match status" value="1"/>
</dbReference>
<protein>
    <recommendedName>
        <fullName evidence="11">S-adenosylmethionine synthase</fullName>
        <shortName evidence="11">AdoMet synthase</shortName>
        <ecNumber evidence="11">2.5.1.6</ecNumber>
    </recommendedName>
    <alternativeName>
        <fullName evidence="11">MAT</fullName>
    </alternativeName>
    <alternativeName>
        <fullName evidence="11">Methionine adenosyltransferase</fullName>
    </alternativeName>
</protein>
<name>A0A220UJI6_9GAMM</name>
<evidence type="ECO:0000256" key="3">
    <source>
        <dbReference type="ARBA" id="ARBA00022563"/>
    </source>
</evidence>
<evidence type="ECO:0000256" key="11">
    <source>
        <dbReference type="HAMAP-Rule" id="MF_00086"/>
    </source>
</evidence>
<dbReference type="InterPro" id="IPR022628">
    <property type="entry name" value="S-AdoMet_synt_N"/>
</dbReference>
<evidence type="ECO:0000313" key="17">
    <source>
        <dbReference type="EMBL" id="ASK68101.1"/>
    </source>
</evidence>
<dbReference type="InterPro" id="IPR022631">
    <property type="entry name" value="ADOMET_SYNTHASE_CS"/>
</dbReference>
<evidence type="ECO:0000256" key="1">
    <source>
        <dbReference type="ARBA" id="ARBA00005224"/>
    </source>
</evidence>
<evidence type="ECO:0000256" key="4">
    <source>
        <dbReference type="ARBA" id="ARBA00022679"/>
    </source>
</evidence>
<dbReference type="UniPathway" id="UPA00315">
    <property type="reaction ID" value="UER00080"/>
</dbReference>
<dbReference type="Pfam" id="PF02773">
    <property type="entry name" value="S-AdoMet_synt_C"/>
    <property type="match status" value="1"/>
</dbReference>
<dbReference type="GeneID" id="94729279"/>
<feature type="binding site" description="in other chain" evidence="11">
    <location>
        <position position="270"/>
    </location>
    <ligand>
        <name>L-methionine</name>
        <dbReference type="ChEBI" id="CHEBI:57844"/>
        <note>ligand shared between two neighboring subunits</note>
    </ligand>
</feature>
<dbReference type="SMR" id="A0A220UJI6"/>
<comment type="catalytic activity">
    <reaction evidence="10 11">
        <text>L-methionine + ATP + H2O = S-adenosyl-L-methionine + phosphate + diphosphate</text>
        <dbReference type="Rhea" id="RHEA:21080"/>
        <dbReference type="ChEBI" id="CHEBI:15377"/>
        <dbReference type="ChEBI" id="CHEBI:30616"/>
        <dbReference type="ChEBI" id="CHEBI:33019"/>
        <dbReference type="ChEBI" id="CHEBI:43474"/>
        <dbReference type="ChEBI" id="CHEBI:57844"/>
        <dbReference type="ChEBI" id="CHEBI:59789"/>
        <dbReference type="EC" id="2.5.1.6"/>
    </reaction>
</comment>
<dbReference type="GO" id="GO:0004478">
    <property type="term" value="F:methionine adenosyltransferase activity"/>
    <property type="evidence" value="ECO:0007669"/>
    <property type="project" value="UniProtKB-UniRule"/>
</dbReference>
<evidence type="ECO:0000313" key="18">
    <source>
        <dbReference type="Proteomes" id="UP000198367"/>
    </source>
</evidence>
<feature type="binding site" evidence="11">
    <location>
        <position position="17"/>
    </location>
    <ligand>
        <name>Mg(2+)</name>
        <dbReference type="ChEBI" id="CHEBI:18420"/>
    </ligand>
</feature>
<comment type="cofactor">
    <cofactor evidence="11">
        <name>K(+)</name>
        <dbReference type="ChEBI" id="CHEBI:29103"/>
    </cofactor>
    <text evidence="11">Binds 1 potassium ion per subunit.</text>
</comment>
<keyword evidence="3 11" id="KW-0554">One-carbon metabolism</keyword>
<comment type="subcellular location">
    <subcellularLocation>
        <location evidence="11 12">Cytoplasm</location>
    </subcellularLocation>
</comment>
<feature type="binding site" description="in other chain" evidence="11">
    <location>
        <begin position="230"/>
        <end position="231"/>
    </location>
    <ligand>
        <name>ATP</name>
        <dbReference type="ChEBI" id="CHEBI:30616"/>
        <note>ligand shared between two neighboring subunits</note>
    </ligand>
</feature>
<evidence type="ECO:0000259" key="15">
    <source>
        <dbReference type="Pfam" id="PF02772"/>
    </source>
</evidence>
<feature type="binding site" evidence="11">
    <location>
        <position position="239"/>
    </location>
    <ligand>
        <name>ATP</name>
        <dbReference type="ChEBI" id="CHEBI:30616"/>
        <note>ligand shared between two neighboring subunits</note>
    </ligand>
</feature>
<feature type="domain" description="S-adenosylmethionine synthetase N-terminal" evidence="14">
    <location>
        <begin position="4"/>
        <end position="101"/>
    </location>
</feature>
<dbReference type="InterPro" id="IPR002133">
    <property type="entry name" value="S-AdoMet_synthetase"/>
</dbReference>
<dbReference type="EC" id="2.5.1.6" evidence="11"/>
<evidence type="ECO:0000256" key="9">
    <source>
        <dbReference type="ARBA" id="ARBA00022958"/>
    </source>
</evidence>
<keyword evidence="11" id="KW-0963">Cytoplasm</keyword>
<dbReference type="FunFam" id="3.30.300.10:FF:000004">
    <property type="entry name" value="S-adenosylmethionine synthase"/>
    <property type="match status" value="1"/>
</dbReference>
<keyword evidence="5 11" id="KW-0479">Metal-binding</keyword>
<feature type="binding site" description="in other chain" evidence="11">
    <location>
        <position position="99"/>
    </location>
    <ligand>
        <name>L-methionine</name>
        <dbReference type="ChEBI" id="CHEBI:57844"/>
        <note>ligand shared between two neighboring subunits</note>
    </ligand>
</feature>
<dbReference type="Pfam" id="PF00438">
    <property type="entry name" value="S-AdoMet_synt_N"/>
    <property type="match status" value="1"/>
</dbReference>
<dbReference type="GO" id="GO:0000287">
    <property type="term" value="F:magnesium ion binding"/>
    <property type="evidence" value="ECO:0007669"/>
    <property type="project" value="UniProtKB-UniRule"/>
</dbReference>
<comment type="function">
    <text evidence="11">Catalyzes the formation of S-adenosylmethionine (AdoMet) from methionine and ATP. The overall synthetic reaction is composed of two sequential steps, AdoMet formation and the subsequent tripolyphosphate hydrolysis which occurs prior to release of AdoMet from the enzyme.</text>
</comment>
<evidence type="ECO:0000256" key="12">
    <source>
        <dbReference type="RuleBase" id="RU000542"/>
    </source>
</evidence>
<keyword evidence="7 11" id="KW-0067">ATP-binding</keyword>
<evidence type="ECO:0000256" key="8">
    <source>
        <dbReference type="ARBA" id="ARBA00022842"/>
    </source>
</evidence>
<feature type="region of interest" description="Flexible loop" evidence="11">
    <location>
        <begin position="99"/>
        <end position="109"/>
    </location>
</feature>
<dbReference type="GO" id="GO:0005524">
    <property type="term" value="F:ATP binding"/>
    <property type="evidence" value="ECO:0007669"/>
    <property type="project" value="UniProtKB-UniRule"/>
</dbReference>
<keyword evidence="18" id="KW-1185">Reference proteome</keyword>
<feature type="binding site" description="in other chain" evidence="11">
    <location>
        <position position="15"/>
    </location>
    <ligand>
        <name>ATP</name>
        <dbReference type="ChEBI" id="CHEBI:30616"/>
        <note>ligand shared between two neighboring subunits</note>
    </ligand>
</feature>
<gene>
    <name evidence="11" type="primary">metK</name>
    <name evidence="17" type="ORF">CF168_04020</name>
</gene>
<feature type="binding site" description="in other chain" evidence="11">
    <location>
        <position position="56"/>
    </location>
    <ligand>
        <name>L-methionine</name>
        <dbReference type="ChEBI" id="CHEBI:57844"/>
        <note>ligand shared between two neighboring subunits</note>
    </ligand>
</feature>
<comment type="cofactor">
    <cofactor evidence="11">
        <name>Mg(2+)</name>
        <dbReference type="ChEBI" id="CHEBI:18420"/>
    </cofactor>
    <text evidence="11">Binds 2 divalent ions per subunit.</text>
</comment>
<dbReference type="CDD" id="cd18079">
    <property type="entry name" value="S-AdoMet_synt"/>
    <property type="match status" value="1"/>
</dbReference>
<feature type="binding site" evidence="11">
    <location>
        <position position="239"/>
    </location>
    <ligand>
        <name>L-methionine</name>
        <dbReference type="ChEBI" id="CHEBI:57844"/>
        <note>ligand shared between two neighboring subunits</note>
    </ligand>
</feature>
<dbReference type="HAMAP" id="MF_00086">
    <property type="entry name" value="S_AdoMet_synth1"/>
    <property type="match status" value="1"/>
</dbReference>
<evidence type="ECO:0000256" key="2">
    <source>
        <dbReference type="ARBA" id="ARBA00009685"/>
    </source>
</evidence>